<dbReference type="KEGG" id="mthr:MSTHT_1217"/>
<dbReference type="Proteomes" id="UP000066529">
    <property type="component" value="Chromosome"/>
</dbReference>
<dbReference type="AlphaFoldDB" id="A0A0E3KPK9"/>
<dbReference type="FunFam" id="2.40.10.310:FF:000002">
    <property type="entry name" value="30S ribosomal protein S8e"/>
    <property type="match status" value="1"/>
</dbReference>
<gene>
    <name evidence="6" type="primary">rps8e</name>
    <name evidence="7" type="ORF">MSTHT_1217</name>
</gene>
<keyword evidence="4 6" id="KW-0687">Ribonucleoprotein</keyword>
<dbReference type="InterPro" id="IPR018283">
    <property type="entry name" value="Ribosomal_eS8_CS"/>
</dbReference>
<evidence type="ECO:0000256" key="4">
    <source>
        <dbReference type="ARBA" id="ARBA00023274"/>
    </source>
</evidence>
<dbReference type="PROSITE" id="PS01193">
    <property type="entry name" value="RIBOSOMAL_S8E"/>
    <property type="match status" value="1"/>
</dbReference>
<dbReference type="HOGENOM" id="CLU_080597_2_1_2"/>
<evidence type="ECO:0000313" key="7">
    <source>
        <dbReference type="EMBL" id="AKB12975.1"/>
    </source>
</evidence>
<dbReference type="InterPro" id="IPR022309">
    <property type="entry name" value="Ribosomal_Se8/biogenesis_NSA2"/>
</dbReference>
<sequence>MRWQGSSRRKVTGGKVIAARGKRKFEMGRESAETRISEVKRKNIHTRGGNRKVRLLQCNVANVTNPKDGKTTSTTIETVVDNAANKHYIRRNILTKGSIIRTSLGTARVTSRPGQDGVVNAVLIE</sequence>
<dbReference type="PANTHER" id="PTHR10394">
    <property type="entry name" value="40S RIBOSOMAL PROTEIN S8"/>
    <property type="match status" value="1"/>
</dbReference>
<accession>A0A0E3KPK9</accession>
<evidence type="ECO:0000256" key="1">
    <source>
        <dbReference type="ARBA" id="ARBA00005257"/>
    </source>
</evidence>
<dbReference type="GO" id="GO:0005840">
    <property type="term" value="C:ribosome"/>
    <property type="evidence" value="ECO:0007669"/>
    <property type="project" value="UniProtKB-KW"/>
</dbReference>
<dbReference type="CDD" id="cd11382">
    <property type="entry name" value="Ribosomal_S8e"/>
    <property type="match status" value="1"/>
</dbReference>
<organism evidence="7 8">
    <name type="scientific">Methanosarcina thermophila (strain ATCC 43570 / DSM 1825 / OCM 12 / VKM B-1830 / TM-1)</name>
    <dbReference type="NCBI Taxonomy" id="523844"/>
    <lineage>
        <taxon>Archaea</taxon>
        <taxon>Methanobacteriati</taxon>
        <taxon>Methanobacteriota</taxon>
        <taxon>Stenosarchaea group</taxon>
        <taxon>Methanomicrobia</taxon>
        <taxon>Methanosarcinales</taxon>
        <taxon>Methanosarcinaceae</taxon>
        <taxon>Methanosarcina</taxon>
    </lineage>
</organism>
<dbReference type="GeneID" id="41603445"/>
<dbReference type="GO" id="GO:1990904">
    <property type="term" value="C:ribonucleoprotein complex"/>
    <property type="evidence" value="ECO:0007669"/>
    <property type="project" value="UniProtKB-KW"/>
</dbReference>
<evidence type="ECO:0000256" key="3">
    <source>
        <dbReference type="ARBA" id="ARBA00022980"/>
    </source>
</evidence>
<dbReference type="InterPro" id="IPR020919">
    <property type="entry name" value="Ribosomal_protein_eS8_arc"/>
</dbReference>
<evidence type="ECO:0000256" key="5">
    <source>
        <dbReference type="ARBA" id="ARBA00035277"/>
    </source>
</evidence>
<comment type="similarity">
    <text evidence="1 6">Belongs to the eukaryotic ribosomal protein eS8 family.</text>
</comment>
<dbReference type="Gene3D" id="3.10.290.70">
    <property type="match status" value="1"/>
</dbReference>
<protein>
    <recommendedName>
        <fullName evidence="5 6">Small ribosomal subunit protein eS8</fullName>
    </recommendedName>
</protein>
<dbReference type="EMBL" id="CP009501">
    <property type="protein sequence ID" value="AKB12975.1"/>
    <property type="molecule type" value="Genomic_DNA"/>
</dbReference>
<dbReference type="OrthoDB" id="372305at2157"/>
<dbReference type="GO" id="GO:0006412">
    <property type="term" value="P:translation"/>
    <property type="evidence" value="ECO:0007669"/>
    <property type="project" value="UniProtKB-UniRule"/>
</dbReference>
<dbReference type="GO" id="GO:0003735">
    <property type="term" value="F:structural constituent of ribosome"/>
    <property type="evidence" value="ECO:0007669"/>
    <property type="project" value="InterPro"/>
</dbReference>
<evidence type="ECO:0000256" key="2">
    <source>
        <dbReference type="ARBA" id="ARBA00011458"/>
    </source>
</evidence>
<dbReference type="STRING" id="523844.MSTHT_1217"/>
<dbReference type="PATRIC" id="fig|523844.20.peg.1541"/>
<dbReference type="RefSeq" id="WP_048167069.1">
    <property type="nucleotide sequence ID" value="NZ_CP009501.1"/>
</dbReference>
<keyword evidence="3 6" id="KW-0689">Ribosomal protein</keyword>
<dbReference type="NCBIfam" id="TIGR00307">
    <property type="entry name" value="eS8"/>
    <property type="match status" value="1"/>
</dbReference>
<evidence type="ECO:0000313" key="8">
    <source>
        <dbReference type="Proteomes" id="UP000066529"/>
    </source>
</evidence>
<evidence type="ECO:0000256" key="6">
    <source>
        <dbReference type="HAMAP-Rule" id="MF_00029"/>
    </source>
</evidence>
<proteinExistence type="inferred from homology"/>
<dbReference type="InterPro" id="IPR001047">
    <property type="entry name" value="Ribosomal_eS8"/>
</dbReference>
<comment type="subunit">
    <text evidence="2 6">Part of the 30S ribosomal subunit.</text>
</comment>
<name>A0A0E3KPK9_METTT</name>
<reference evidence="7 8" key="1">
    <citation type="submission" date="2014-07" db="EMBL/GenBank/DDBJ databases">
        <title>Methanogenic archaea and the global carbon cycle.</title>
        <authorList>
            <person name="Henriksen J.R."/>
            <person name="Luke J."/>
            <person name="Reinhart S."/>
            <person name="Benedict M.N."/>
            <person name="Youngblut N.D."/>
            <person name="Metcalf M.E."/>
            <person name="Whitaker R.J."/>
            <person name="Metcalf W.W."/>
        </authorList>
    </citation>
    <scope>NUCLEOTIDE SEQUENCE [LARGE SCALE GENOMIC DNA]</scope>
    <source>
        <strain evidence="8">ATCC 43570 / DSM 1825 / OCM 12 / VKM B-1830 / TM-1</strain>
    </source>
</reference>
<dbReference type="HAMAP" id="MF_00029">
    <property type="entry name" value="Ribosomal_eS8"/>
    <property type="match status" value="1"/>
</dbReference>
<dbReference type="Pfam" id="PF01201">
    <property type="entry name" value="Ribosomal_S8e"/>
    <property type="match status" value="1"/>
</dbReference>